<comment type="catalytic activity">
    <reaction evidence="4">
        <text>L-kynurenine + H2O = anthranilate + L-alanine + H(+)</text>
        <dbReference type="Rhea" id="RHEA:16813"/>
        <dbReference type="ChEBI" id="CHEBI:15377"/>
        <dbReference type="ChEBI" id="CHEBI:15378"/>
        <dbReference type="ChEBI" id="CHEBI:16567"/>
        <dbReference type="ChEBI" id="CHEBI:57959"/>
        <dbReference type="ChEBI" id="CHEBI:57972"/>
        <dbReference type="EC" id="3.7.1.3"/>
    </reaction>
</comment>
<name>A0A212TEH1_9MICO</name>
<evidence type="ECO:0000256" key="3">
    <source>
        <dbReference type="ARBA" id="ARBA00022898"/>
    </source>
</evidence>
<dbReference type="GO" id="GO:0005737">
    <property type="term" value="C:cytoplasm"/>
    <property type="evidence" value="ECO:0007669"/>
    <property type="project" value="InterPro"/>
</dbReference>
<accession>A0A212TEH1</accession>
<dbReference type="UniPathway" id="UPA00334">
    <property type="reaction ID" value="UER00455"/>
</dbReference>
<evidence type="ECO:0000313" key="6">
    <source>
        <dbReference type="EMBL" id="SNC64422.1"/>
    </source>
</evidence>
<dbReference type="GO" id="GO:0030429">
    <property type="term" value="F:kynureninase activity"/>
    <property type="evidence" value="ECO:0007669"/>
    <property type="project" value="UniProtKB-EC"/>
</dbReference>
<dbReference type="GO" id="GO:0030170">
    <property type="term" value="F:pyridoxal phosphate binding"/>
    <property type="evidence" value="ECO:0007669"/>
    <property type="project" value="InterPro"/>
</dbReference>
<dbReference type="OrthoDB" id="9812626at2"/>
<keyword evidence="7" id="KW-1185">Reference proteome</keyword>
<dbReference type="PANTHER" id="PTHR14084:SF0">
    <property type="entry name" value="KYNURENINASE"/>
    <property type="match status" value="1"/>
</dbReference>
<keyword evidence="2 4" id="KW-0378">Hydrolase</keyword>
<dbReference type="InterPro" id="IPR015422">
    <property type="entry name" value="PyrdxlP-dep_Trfase_small"/>
</dbReference>
<evidence type="ECO:0000256" key="4">
    <source>
        <dbReference type="PIRNR" id="PIRNR038800"/>
    </source>
</evidence>
<dbReference type="GO" id="GO:0019441">
    <property type="term" value="P:L-tryptophan catabolic process to kynurenine"/>
    <property type="evidence" value="ECO:0007669"/>
    <property type="project" value="TreeGrafter"/>
</dbReference>
<organism evidence="6 7">
    <name type="scientific">Kytococcus aerolatus</name>
    <dbReference type="NCBI Taxonomy" id="592308"/>
    <lineage>
        <taxon>Bacteria</taxon>
        <taxon>Bacillati</taxon>
        <taxon>Actinomycetota</taxon>
        <taxon>Actinomycetes</taxon>
        <taxon>Micrococcales</taxon>
        <taxon>Kytococcaceae</taxon>
        <taxon>Kytococcus</taxon>
    </lineage>
</organism>
<comment type="subunit">
    <text evidence="4">Homodimer.</text>
</comment>
<dbReference type="Gene3D" id="3.90.1150.10">
    <property type="entry name" value="Aspartate Aminotransferase, domain 1"/>
    <property type="match status" value="1"/>
</dbReference>
<dbReference type="RefSeq" id="WP_088818002.1">
    <property type="nucleotide sequence ID" value="NZ_FYEZ01000001.1"/>
</dbReference>
<dbReference type="GO" id="GO:0009435">
    <property type="term" value="P:NAD+ biosynthetic process"/>
    <property type="evidence" value="ECO:0007669"/>
    <property type="project" value="UniProtKB-UniPathway"/>
</dbReference>
<dbReference type="Gene3D" id="3.40.640.10">
    <property type="entry name" value="Type I PLP-dependent aspartate aminotransferase-like (Major domain)"/>
    <property type="match status" value="1"/>
</dbReference>
<comment type="catalytic activity">
    <reaction evidence="4">
        <text>3-hydroxy-L-kynurenine + H2O = 3-hydroxyanthranilate + L-alanine + H(+)</text>
        <dbReference type="Rhea" id="RHEA:25143"/>
        <dbReference type="ChEBI" id="CHEBI:15377"/>
        <dbReference type="ChEBI" id="CHEBI:15378"/>
        <dbReference type="ChEBI" id="CHEBI:36559"/>
        <dbReference type="ChEBI" id="CHEBI:57972"/>
        <dbReference type="ChEBI" id="CHEBI:58125"/>
        <dbReference type="EC" id="3.7.1.3"/>
    </reaction>
</comment>
<dbReference type="Proteomes" id="UP000198122">
    <property type="component" value="Unassembled WGS sequence"/>
</dbReference>
<dbReference type="SUPFAM" id="SSF53383">
    <property type="entry name" value="PLP-dependent transferases"/>
    <property type="match status" value="1"/>
</dbReference>
<dbReference type="PIRSF" id="PIRSF038800">
    <property type="entry name" value="KYNU"/>
    <property type="match status" value="1"/>
</dbReference>
<dbReference type="EC" id="3.7.1.3" evidence="4"/>
<dbReference type="InterPro" id="IPR015421">
    <property type="entry name" value="PyrdxlP-dep_Trfase_major"/>
</dbReference>
<dbReference type="UniPathway" id="UPA00253">
    <property type="reaction ID" value="UER00329"/>
</dbReference>
<dbReference type="GO" id="GO:0043420">
    <property type="term" value="P:anthranilate metabolic process"/>
    <property type="evidence" value="ECO:0007669"/>
    <property type="project" value="TreeGrafter"/>
</dbReference>
<gene>
    <name evidence="6" type="ORF">SAMN05445756_1108</name>
</gene>
<evidence type="ECO:0000256" key="2">
    <source>
        <dbReference type="ARBA" id="ARBA00022801"/>
    </source>
</evidence>
<evidence type="ECO:0000256" key="5">
    <source>
        <dbReference type="RuleBase" id="RU004508"/>
    </source>
</evidence>
<evidence type="ECO:0000256" key="1">
    <source>
        <dbReference type="ARBA" id="ARBA00022642"/>
    </source>
</evidence>
<comment type="cofactor">
    <cofactor evidence="4">
        <name>pyridoxal 5'-phosphate</name>
        <dbReference type="ChEBI" id="CHEBI:597326"/>
    </cofactor>
</comment>
<protein>
    <recommendedName>
        <fullName evidence="4">Kynureninase</fullName>
        <ecNumber evidence="4">3.7.1.3</ecNumber>
    </recommendedName>
</protein>
<keyword evidence="3 4" id="KW-0663">Pyridoxal phosphate</keyword>
<comment type="similarity">
    <text evidence="4">Belongs to the kynureninase family.</text>
</comment>
<dbReference type="Pfam" id="PF01041">
    <property type="entry name" value="DegT_DnrJ_EryC1"/>
    <property type="match status" value="1"/>
</dbReference>
<proteinExistence type="inferred from homology"/>
<keyword evidence="1 4" id="KW-0662">Pyridine nucleotide biosynthesis</keyword>
<comment type="pathway">
    <text evidence="4">Cofactor biosynthesis; NAD(+) biosynthesis; quinolinate from L-kynurenine: step 2/3.</text>
</comment>
<dbReference type="PANTHER" id="PTHR14084">
    <property type="entry name" value="KYNURENINASE"/>
    <property type="match status" value="1"/>
</dbReference>
<dbReference type="GO" id="GO:0097053">
    <property type="term" value="P:L-kynurenine catabolic process"/>
    <property type="evidence" value="ECO:0007669"/>
    <property type="project" value="UniProtKB-UniPathway"/>
</dbReference>
<reference evidence="6 7" key="1">
    <citation type="submission" date="2017-06" db="EMBL/GenBank/DDBJ databases">
        <authorList>
            <person name="Kim H.J."/>
            <person name="Triplett B.A."/>
        </authorList>
    </citation>
    <scope>NUCLEOTIDE SEQUENCE [LARGE SCALE GENOMIC DNA]</scope>
    <source>
        <strain evidence="6 7">DSM 22179</strain>
    </source>
</reference>
<dbReference type="EMBL" id="FYEZ01000001">
    <property type="protein sequence ID" value="SNC64422.1"/>
    <property type="molecule type" value="Genomic_DNA"/>
</dbReference>
<comment type="similarity">
    <text evidence="5">Belongs to the DegT/DnrJ/EryC1 family.</text>
</comment>
<evidence type="ECO:0000313" key="7">
    <source>
        <dbReference type="Proteomes" id="UP000198122"/>
    </source>
</evidence>
<dbReference type="AlphaFoldDB" id="A0A212TEH1"/>
<comment type="pathway">
    <text evidence="4">Amino-acid degradation; L-kynurenine degradation; L-alanine and anthranilate from L-kynurenine: step 1/1.</text>
</comment>
<dbReference type="InterPro" id="IPR010111">
    <property type="entry name" value="Kynureninase"/>
</dbReference>
<dbReference type="InterPro" id="IPR015424">
    <property type="entry name" value="PyrdxlP-dep_Trfase"/>
</dbReference>
<comment type="function">
    <text evidence="4">Catalyzes the cleavage of L-kynurenine (L-Kyn) and L-3-hydroxykynurenine (L-3OHKyn) into anthranilic acid (AA) and 3-hydroxyanthranilic acid (3-OHAA), respectively.</text>
</comment>
<dbReference type="InterPro" id="IPR000653">
    <property type="entry name" value="DegT/StrS_aminotransferase"/>
</dbReference>
<sequence>MTSLTTPDAVRARAAELDAADPLAGYRERFVPMGEGQGAEAGEVFAYLDGNSLGRPLKAAGEALQDIVAGAWGTRLIRSWDEQWMELPLRLGDRVGQVALSAAAGQVVVADSTTVMLYKLLRAGLDAARAADPARRQIVVDTENFPTDRYVAEGIAAECEAELVWIEPDPATGVTVEQVREAVGPTTAVVLLSHVAYKSAWIADLPEITRIVHEAGALVLWDLCHSAGVVPVELDAHEVDLAVGCTYKYLNGGPGAPAFGYVAARHQGTMRQPIQGWMGHAVPFVMGPGYEPSPGMRRFISGTPPILGMVPLGEMVELLDEAGLPAVTSKAGQLTDFVVEVAEGLLARHGVRVDSPTDPARRGGHVTLGHPSSRELTARLWEAGVIPDFREPDGIRIGMSPLSTSFAEVAEGLLVLDRLLEGAEQG</sequence>
<dbReference type="Pfam" id="PF22580">
    <property type="entry name" value="KYNU_C"/>
    <property type="match status" value="1"/>
</dbReference>